<organism evidence="17 18">
    <name type="scientific">Daedalea quercina L-15889</name>
    <dbReference type="NCBI Taxonomy" id="1314783"/>
    <lineage>
        <taxon>Eukaryota</taxon>
        <taxon>Fungi</taxon>
        <taxon>Dikarya</taxon>
        <taxon>Basidiomycota</taxon>
        <taxon>Agaricomycotina</taxon>
        <taxon>Agaricomycetes</taxon>
        <taxon>Polyporales</taxon>
        <taxon>Fomitopsis</taxon>
    </lineage>
</organism>
<evidence type="ECO:0000256" key="4">
    <source>
        <dbReference type="ARBA" id="ARBA00022448"/>
    </source>
</evidence>
<keyword evidence="9" id="KW-0560">Oxidoreductase</keyword>
<dbReference type="SUPFAM" id="SSF63380">
    <property type="entry name" value="Riboflavin synthase domain-like"/>
    <property type="match status" value="1"/>
</dbReference>
<dbReference type="SFLD" id="SFLDS00052">
    <property type="entry name" value="Ferric_Reductase_Domain"/>
    <property type="match status" value="1"/>
</dbReference>
<dbReference type="GO" id="GO:0006826">
    <property type="term" value="P:iron ion transport"/>
    <property type="evidence" value="ECO:0007669"/>
    <property type="project" value="TreeGrafter"/>
</dbReference>
<dbReference type="EMBL" id="KV429047">
    <property type="protein sequence ID" value="KZT71188.1"/>
    <property type="molecule type" value="Genomic_DNA"/>
</dbReference>
<dbReference type="PROSITE" id="PS51384">
    <property type="entry name" value="FAD_FR"/>
    <property type="match status" value="1"/>
</dbReference>
<keyword evidence="11 15" id="KW-0472">Membrane</keyword>
<keyword evidence="18" id="KW-1185">Reference proteome</keyword>
<evidence type="ECO:0000256" key="5">
    <source>
        <dbReference type="ARBA" id="ARBA00022475"/>
    </source>
</evidence>
<evidence type="ECO:0000256" key="6">
    <source>
        <dbReference type="ARBA" id="ARBA00022692"/>
    </source>
</evidence>
<dbReference type="SFLD" id="SFLDG01168">
    <property type="entry name" value="Ferric_reductase_subgroup_(FRE"/>
    <property type="match status" value="1"/>
</dbReference>
<evidence type="ECO:0000313" key="18">
    <source>
        <dbReference type="Proteomes" id="UP000076727"/>
    </source>
</evidence>
<dbReference type="GO" id="GO:0005886">
    <property type="term" value="C:plasma membrane"/>
    <property type="evidence" value="ECO:0007669"/>
    <property type="project" value="UniProtKB-SubCell"/>
</dbReference>
<evidence type="ECO:0000256" key="8">
    <source>
        <dbReference type="ARBA" id="ARBA00022989"/>
    </source>
</evidence>
<evidence type="ECO:0000256" key="11">
    <source>
        <dbReference type="ARBA" id="ARBA00023136"/>
    </source>
</evidence>
<feature type="region of interest" description="Disordered" evidence="14">
    <location>
        <begin position="523"/>
        <end position="546"/>
    </location>
</feature>
<keyword evidence="6 15" id="KW-0812">Transmembrane</keyword>
<evidence type="ECO:0000256" key="2">
    <source>
        <dbReference type="ARBA" id="ARBA00006278"/>
    </source>
</evidence>
<keyword evidence="4" id="KW-0813">Transport</keyword>
<keyword evidence="7" id="KW-0249">Electron transport</keyword>
<feature type="transmembrane region" description="Helical" evidence="15">
    <location>
        <begin position="53"/>
        <end position="74"/>
    </location>
</feature>
<dbReference type="InterPro" id="IPR013130">
    <property type="entry name" value="Fe3_Rdtase_TM_dom"/>
</dbReference>
<dbReference type="InterPro" id="IPR013112">
    <property type="entry name" value="FAD-bd_8"/>
</dbReference>
<dbReference type="Proteomes" id="UP000076727">
    <property type="component" value="Unassembled WGS sequence"/>
</dbReference>
<evidence type="ECO:0000256" key="14">
    <source>
        <dbReference type="SAM" id="MobiDB-lite"/>
    </source>
</evidence>
<proteinExistence type="inferred from homology"/>
<dbReference type="CDD" id="cd06186">
    <property type="entry name" value="NOX_Duox_like_FAD_NADP"/>
    <property type="match status" value="1"/>
</dbReference>
<accession>A0A165RUX8</accession>
<dbReference type="GO" id="GO:0006879">
    <property type="term" value="P:intracellular iron ion homeostasis"/>
    <property type="evidence" value="ECO:0007669"/>
    <property type="project" value="TreeGrafter"/>
</dbReference>
<dbReference type="PANTHER" id="PTHR32361:SF9">
    <property type="entry name" value="FERRIC REDUCTASE TRANSMEMBRANE COMPONENT 3-RELATED"/>
    <property type="match status" value="1"/>
</dbReference>
<dbReference type="InterPro" id="IPR051410">
    <property type="entry name" value="Ferric/Cupric_Reductase"/>
</dbReference>
<comment type="similarity">
    <text evidence="2">Belongs to the ferric reductase (FRE) family.</text>
</comment>
<comment type="catalytic activity">
    <reaction evidence="13">
        <text>2 a Fe(II)-siderophore + NADP(+) + H(+) = 2 a Fe(III)-siderophore + NADPH</text>
        <dbReference type="Rhea" id="RHEA:28795"/>
        <dbReference type="Rhea" id="RHEA-COMP:11342"/>
        <dbReference type="Rhea" id="RHEA-COMP:11344"/>
        <dbReference type="ChEBI" id="CHEBI:15378"/>
        <dbReference type="ChEBI" id="CHEBI:29033"/>
        <dbReference type="ChEBI" id="CHEBI:29034"/>
        <dbReference type="ChEBI" id="CHEBI:57783"/>
        <dbReference type="ChEBI" id="CHEBI:58349"/>
        <dbReference type="EC" id="1.16.1.9"/>
    </reaction>
</comment>
<dbReference type="GO" id="GO:0015677">
    <property type="term" value="P:copper ion import"/>
    <property type="evidence" value="ECO:0007669"/>
    <property type="project" value="TreeGrafter"/>
</dbReference>
<evidence type="ECO:0000256" key="9">
    <source>
        <dbReference type="ARBA" id="ARBA00023002"/>
    </source>
</evidence>
<comment type="subcellular location">
    <subcellularLocation>
        <location evidence="1">Cell membrane</location>
        <topology evidence="1">Multi-pass membrane protein</topology>
    </subcellularLocation>
</comment>
<feature type="transmembrane region" description="Helical" evidence="15">
    <location>
        <begin position="126"/>
        <end position="146"/>
    </location>
</feature>
<dbReference type="Pfam" id="PF08022">
    <property type="entry name" value="FAD_binding_8"/>
    <property type="match status" value="1"/>
</dbReference>
<evidence type="ECO:0000259" key="16">
    <source>
        <dbReference type="PROSITE" id="PS51384"/>
    </source>
</evidence>
<dbReference type="OrthoDB" id="4494341at2759"/>
<feature type="domain" description="FAD-binding FR-type" evidence="16">
    <location>
        <begin position="321"/>
        <end position="437"/>
    </location>
</feature>
<feature type="compositionally biased region" description="Polar residues" evidence="14">
    <location>
        <begin position="537"/>
        <end position="546"/>
    </location>
</feature>
<name>A0A165RUX8_9APHY</name>
<evidence type="ECO:0000256" key="1">
    <source>
        <dbReference type="ARBA" id="ARBA00004651"/>
    </source>
</evidence>
<gene>
    <name evidence="17" type="ORF">DAEQUDRAFT_736985</name>
</gene>
<evidence type="ECO:0000256" key="10">
    <source>
        <dbReference type="ARBA" id="ARBA00023065"/>
    </source>
</evidence>
<reference evidence="17 18" key="1">
    <citation type="journal article" date="2016" name="Mol. Biol. Evol.">
        <title>Comparative Genomics of Early-Diverging Mushroom-Forming Fungi Provides Insights into the Origins of Lignocellulose Decay Capabilities.</title>
        <authorList>
            <person name="Nagy L.G."/>
            <person name="Riley R."/>
            <person name="Tritt A."/>
            <person name="Adam C."/>
            <person name="Daum C."/>
            <person name="Floudas D."/>
            <person name="Sun H."/>
            <person name="Yadav J.S."/>
            <person name="Pangilinan J."/>
            <person name="Larsson K.H."/>
            <person name="Matsuura K."/>
            <person name="Barry K."/>
            <person name="Labutti K."/>
            <person name="Kuo R."/>
            <person name="Ohm R.A."/>
            <person name="Bhattacharya S.S."/>
            <person name="Shirouzu T."/>
            <person name="Yoshinaga Y."/>
            <person name="Martin F.M."/>
            <person name="Grigoriev I.V."/>
            <person name="Hibbett D.S."/>
        </authorList>
    </citation>
    <scope>NUCLEOTIDE SEQUENCE [LARGE SCALE GENOMIC DNA]</scope>
    <source>
        <strain evidence="17 18">L-15889</strain>
    </source>
</reference>
<dbReference type="InterPro" id="IPR039261">
    <property type="entry name" value="FNR_nucleotide-bd"/>
</dbReference>
<evidence type="ECO:0000256" key="15">
    <source>
        <dbReference type="SAM" id="Phobius"/>
    </source>
</evidence>
<dbReference type="AlphaFoldDB" id="A0A165RUX8"/>
<keyword evidence="8 15" id="KW-1133">Transmembrane helix</keyword>
<dbReference type="InterPro" id="IPR017927">
    <property type="entry name" value="FAD-bd_FR_type"/>
</dbReference>
<dbReference type="InterPro" id="IPR017938">
    <property type="entry name" value="Riboflavin_synthase-like_b-brl"/>
</dbReference>
<feature type="transmembrane region" description="Helical" evidence="15">
    <location>
        <begin position="234"/>
        <end position="252"/>
    </location>
</feature>
<evidence type="ECO:0000256" key="12">
    <source>
        <dbReference type="ARBA" id="ARBA00023180"/>
    </source>
</evidence>
<dbReference type="SUPFAM" id="SSF52343">
    <property type="entry name" value="Ferredoxin reductase-like, C-terminal NADP-linked domain"/>
    <property type="match status" value="1"/>
</dbReference>
<dbReference type="InterPro" id="IPR013121">
    <property type="entry name" value="Fe_red_NAD-bd_6"/>
</dbReference>
<keyword evidence="5" id="KW-1003">Cell membrane</keyword>
<dbReference type="STRING" id="1314783.A0A165RUX8"/>
<dbReference type="Pfam" id="PF01794">
    <property type="entry name" value="Ferric_reduct"/>
    <property type="match status" value="1"/>
</dbReference>
<keyword evidence="10" id="KW-0406">Ion transport</keyword>
<evidence type="ECO:0000256" key="13">
    <source>
        <dbReference type="ARBA" id="ARBA00048483"/>
    </source>
</evidence>
<keyword evidence="12" id="KW-0325">Glycoprotein</keyword>
<dbReference type="PANTHER" id="PTHR32361">
    <property type="entry name" value="FERRIC/CUPRIC REDUCTASE TRANSMEMBRANE COMPONENT"/>
    <property type="match status" value="1"/>
</dbReference>
<sequence length="625" mass="68253">MAHGSSSGGASASSMSASSVATGTYSHGGGTQKAATSDRTFEGARAKEYPKEVWYFVACFIFLVSLFQLGSWVANKLSKRRSLKKDAEAGTDPSRGRFSVRHIPTAIVNAYRVVAFRWTLEIGSSYTLNMAEVFVSCAYIIALFVWEFVNTTSISGEKYTLGYWGNRAGSIASAQLPLVTALGTKNNVVSLITGISYDKLNYIHRMTARVVCALLWVHSGNKLYGLAWDRKPSYMIPAGLAAMIALTVLCILSIRPVRANAYEFFFITHFFMIGVFLIGGYYHANAVRTGSYIWPSFLVWALDRFIRAVRIIFANHLYLSWSGKRAHLDASVELLSPHFMRVRIARPPHFRWKPAQTAFLMMPTVSTLPSESHPFTISSIVGQDTEKALGKDAPYWNELVFLINVRNGFTKRLAKVAEKGKPIKVLIEGPYGHTPDLTNDDTAVLVSGGSGVAFTLPALLGIVNDVRAGNSRCTKVVFIWAIRDQSHVEWISKVLKQAIELAPPSLAISIQIYVTAGEPPVTSEKAYDDDSIHESSDVASQEKGTPASSLSDFAAVSFNAGRPDLSAILRDEVAVTTGRMSVTVCGSQAIARSCRKALRFPVSGPSQTLKGGPDVILHVESFGYA</sequence>
<feature type="compositionally biased region" description="Basic and acidic residues" evidence="14">
    <location>
        <begin position="525"/>
        <end position="536"/>
    </location>
</feature>
<dbReference type="GO" id="GO:0052851">
    <property type="term" value="F:ferric-chelate reductase (NADPH) activity"/>
    <property type="evidence" value="ECO:0007669"/>
    <property type="project" value="UniProtKB-EC"/>
</dbReference>
<dbReference type="Gene3D" id="3.40.50.80">
    <property type="entry name" value="Nucleotide-binding domain of ferredoxin-NADP reductase (FNR) module"/>
    <property type="match status" value="1"/>
</dbReference>
<protein>
    <recommendedName>
        <fullName evidence="3">ferric-chelate reductase (NADPH)</fullName>
        <ecNumber evidence="3">1.16.1.9</ecNumber>
    </recommendedName>
</protein>
<evidence type="ECO:0000256" key="7">
    <source>
        <dbReference type="ARBA" id="ARBA00022982"/>
    </source>
</evidence>
<evidence type="ECO:0000256" key="3">
    <source>
        <dbReference type="ARBA" id="ARBA00012668"/>
    </source>
</evidence>
<evidence type="ECO:0000313" key="17">
    <source>
        <dbReference type="EMBL" id="KZT71188.1"/>
    </source>
</evidence>
<feature type="transmembrane region" description="Helical" evidence="15">
    <location>
        <begin position="264"/>
        <end position="284"/>
    </location>
</feature>
<dbReference type="EC" id="1.16.1.9" evidence="3"/>
<dbReference type="Pfam" id="PF08030">
    <property type="entry name" value="NAD_binding_6"/>
    <property type="match status" value="1"/>
</dbReference>